<keyword evidence="5" id="KW-1185">Reference proteome</keyword>
<proteinExistence type="predicted"/>
<dbReference type="InterPro" id="IPR008254">
    <property type="entry name" value="Flavodoxin/NO_synth"/>
</dbReference>
<gene>
    <name evidence="4" type="ORF">H8696_03705</name>
</gene>
<feature type="region of interest" description="Disordered" evidence="1">
    <location>
        <begin position="26"/>
        <end position="50"/>
    </location>
</feature>
<evidence type="ECO:0000259" key="3">
    <source>
        <dbReference type="PROSITE" id="PS50902"/>
    </source>
</evidence>
<dbReference type="Pfam" id="PF12682">
    <property type="entry name" value="Flavodoxin_4"/>
    <property type="match status" value="1"/>
</dbReference>
<dbReference type="AlphaFoldDB" id="A0A926D3R1"/>
<comment type="caution">
    <text evidence="4">The sequence shown here is derived from an EMBL/GenBank/DDBJ whole genome shotgun (WGS) entry which is preliminary data.</text>
</comment>
<evidence type="ECO:0000256" key="2">
    <source>
        <dbReference type="SAM" id="SignalP"/>
    </source>
</evidence>
<dbReference type="NCBIfam" id="NF005501">
    <property type="entry name" value="PRK07116.1"/>
    <property type="match status" value="1"/>
</dbReference>
<feature type="domain" description="Flavodoxin-like" evidence="3">
    <location>
        <begin position="57"/>
        <end position="215"/>
    </location>
</feature>
<name>A0A926D3R1_9FIRM</name>
<dbReference type="EMBL" id="JACRSR010000001">
    <property type="protein sequence ID" value="MBC8530947.1"/>
    <property type="molecule type" value="Genomic_DNA"/>
</dbReference>
<dbReference type="SUPFAM" id="SSF52218">
    <property type="entry name" value="Flavoproteins"/>
    <property type="match status" value="1"/>
</dbReference>
<feature type="signal peptide" evidence="2">
    <location>
        <begin position="1"/>
        <end position="19"/>
    </location>
</feature>
<keyword evidence="2" id="KW-0732">Signal</keyword>
<reference evidence="4" key="1">
    <citation type="submission" date="2020-08" db="EMBL/GenBank/DDBJ databases">
        <title>Genome public.</title>
        <authorList>
            <person name="Liu C."/>
            <person name="Sun Q."/>
        </authorList>
    </citation>
    <scope>NUCLEOTIDE SEQUENCE</scope>
    <source>
        <strain evidence="4">NSJ-53</strain>
    </source>
</reference>
<evidence type="ECO:0000256" key="1">
    <source>
        <dbReference type="SAM" id="MobiDB-lite"/>
    </source>
</evidence>
<organism evidence="4 5">
    <name type="scientific">Gehongia tenuis</name>
    <dbReference type="NCBI Taxonomy" id="2763655"/>
    <lineage>
        <taxon>Bacteria</taxon>
        <taxon>Bacillati</taxon>
        <taxon>Bacillota</taxon>
        <taxon>Clostridia</taxon>
        <taxon>Christensenellales</taxon>
        <taxon>Christensenellaceae</taxon>
        <taxon>Gehongia</taxon>
    </lineage>
</organism>
<dbReference type="Proteomes" id="UP000623172">
    <property type="component" value="Unassembled WGS sequence"/>
</dbReference>
<dbReference type="InterPro" id="IPR029039">
    <property type="entry name" value="Flavoprotein-like_sf"/>
</dbReference>
<evidence type="ECO:0000313" key="5">
    <source>
        <dbReference type="Proteomes" id="UP000623172"/>
    </source>
</evidence>
<sequence length="215" mass="23427">MKKLLSVLFLMTLVFPFSACTAENTEKTPGRELKSPVAVTPDNRPAGSPAPKAGVRVLVAYFSATGTTKPIAEYIAEAADADLFEIVPAEPYSADDLNYNDNGCRANREQQNNDARPAISGSIENMGDYDVIFIGHPIWWGEEPRIIDTFVETYDLSGKTVIDFCTSGGSGISQSESNLKALCPGDVTWLTGKRFAANADYEEIQEWTESLSLTE</sequence>
<dbReference type="PROSITE" id="PS50902">
    <property type="entry name" value="FLAVODOXIN_LIKE"/>
    <property type="match status" value="1"/>
</dbReference>
<dbReference type="Gene3D" id="3.40.50.360">
    <property type="match status" value="1"/>
</dbReference>
<feature type="chain" id="PRO_5038875909" evidence="2">
    <location>
        <begin position="20"/>
        <end position="215"/>
    </location>
</feature>
<dbReference type="GO" id="GO:0010181">
    <property type="term" value="F:FMN binding"/>
    <property type="evidence" value="ECO:0007669"/>
    <property type="project" value="InterPro"/>
</dbReference>
<dbReference type="GO" id="GO:0016651">
    <property type="term" value="F:oxidoreductase activity, acting on NAD(P)H"/>
    <property type="evidence" value="ECO:0007669"/>
    <property type="project" value="UniProtKB-ARBA"/>
</dbReference>
<protein>
    <submittedName>
        <fullName evidence="4">Flavodoxin</fullName>
    </submittedName>
</protein>
<accession>A0A926D3R1</accession>
<evidence type="ECO:0000313" key="4">
    <source>
        <dbReference type="EMBL" id="MBC8530947.1"/>
    </source>
</evidence>
<dbReference type="PANTHER" id="PTHR39201">
    <property type="entry name" value="EXPORTED PROTEIN-RELATED"/>
    <property type="match status" value="1"/>
</dbReference>
<dbReference type="RefSeq" id="WP_249315016.1">
    <property type="nucleotide sequence ID" value="NZ_JACRSR010000001.1"/>
</dbReference>
<dbReference type="PANTHER" id="PTHR39201:SF1">
    <property type="entry name" value="FLAVODOXIN-LIKE DOMAIN-CONTAINING PROTEIN"/>
    <property type="match status" value="1"/>
</dbReference>